<dbReference type="Proteomes" id="UP001500782">
    <property type="component" value="Unassembled WGS sequence"/>
</dbReference>
<gene>
    <name evidence="2" type="ORF">GCM10008967_37670</name>
</gene>
<accession>A0ABP3GER5</accession>
<organism evidence="2 3">
    <name type="scientific">Bacillus carboniphilus</name>
    <dbReference type="NCBI Taxonomy" id="86663"/>
    <lineage>
        <taxon>Bacteria</taxon>
        <taxon>Bacillati</taxon>
        <taxon>Bacillota</taxon>
        <taxon>Bacilli</taxon>
        <taxon>Bacillales</taxon>
        <taxon>Bacillaceae</taxon>
        <taxon>Bacillus</taxon>
    </lineage>
</organism>
<protein>
    <submittedName>
        <fullName evidence="2">Uncharacterized protein</fullName>
    </submittedName>
</protein>
<evidence type="ECO:0000313" key="2">
    <source>
        <dbReference type="EMBL" id="GAA0343685.1"/>
    </source>
</evidence>
<proteinExistence type="predicted"/>
<dbReference type="RefSeq" id="WP_343802653.1">
    <property type="nucleotide sequence ID" value="NZ_BAAADJ010000062.1"/>
</dbReference>
<sequence>MAKYNKSPKDIEKYNTIDKEYEDDRHNKNARVAAALEPTQPRINPENL</sequence>
<feature type="region of interest" description="Disordered" evidence="1">
    <location>
        <begin position="24"/>
        <end position="48"/>
    </location>
</feature>
<dbReference type="EMBL" id="BAAADJ010000062">
    <property type="protein sequence ID" value="GAA0343685.1"/>
    <property type="molecule type" value="Genomic_DNA"/>
</dbReference>
<reference evidence="3" key="1">
    <citation type="journal article" date="2019" name="Int. J. Syst. Evol. Microbiol.">
        <title>The Global Catalogue of Microorganisms (GCM) 10K type strain sequencing project: providing services to taxonomists for standard genome sequencing and annotation.</title>
        <authorList>
            <consortium name="The Broad Institute Genomics Platform"/>
            <consortium name="The Broad Institute Genome Sequencing Center for Infectious Disease"/>
            <person name="Wu L."/>
            <person name="Ma J."/>
        </authorList>
    </citation>
    <scope>NUCLEOTIDE SEQUENCE [LARGE SCALE GENOMIC DNA]</scope>
    <source>
        <strain evidence="3">JCM 9731</strain>
    </source>
</reference>
<comment type="caution">
    <text evidence="2">The sequence shown here is derived from an EMBL/GenBank/DDBJ whole genome shotgun (WGS) entry which is preliminary data.</text>
</comment>
<evidence type="ECO:0000313" key="3">
    <source>
        <dbReference type="Proteomes" id="UP001500782"/>
    </source>
</evidence>
<keyword evidence="3" id="KW-1185">Reference proteome</keyword>
<name>A0ABP3GER5_9BACI</name>
<evidence type="ECO:0000256" key="1">
    <source>
        <dbReference type="SAM" id="MobiDB-lite"/>
    </source>
</evidence>